<dbReference type="AlphaFoldDB" id="A0A3M7RDP4"/>
<gene>
    <name evidence="1" type="ORF">BpHYR1_038343</name>
</gene>
<dbReference type="EMBL" id="REGN01003634">
    <property type="protein sequence ID" value="RNA21627.1"/>
    <property type="molecule type" value="Genomic_DNA"/>
</dbReference>
<proteinExistence type="predicted"/>
<comment type="caution">
    <text evidence="1">The sequence shown here is derived from an EMBL/GenBank/DDBJ whole genome shotgun (WGS) entry which is preliminary data.</text>
</comment>
<evidence type="ECO:0000313" key="1">
    <source>
        <dbReference type="EMBL" id="RNA21627.1"/>
    </source>
</evidence>
<sequence>MIYENLQYKNHCDKSELAPSFFLSEKFPNKTNALMTTFSFIQGNMMRKKMDNFPWPIFYSVPKILYPISNYILGILNYSEQHEFFDVSGSYCGGLNEKIMVTIVVQRSISSIQPYTSSVQLSDSFEQPPPSQEVSEPKAKDKKVFHQIKIANSQKKCASFRRKLTSHPPPILPFQVFGLINYRKSQETPKLLCLTKLNKIHENFHSDYF</sequence>
<dbReference type="Proteomes" id="UP000276133">
    <property type="component" value="Unassembled WGS sequence"/>
</dbReference>
<protein>
    <submittedName>
        <fullName evidence="1">Uncharacterized protein</fullName>
    </submittedName>
</protein>
<reference evidence="1 2" key="1">
    <citation type="journal article" date="2018" name="Sci. Rep.">
        <title>Genomic signatures of local adaptation to the degree of environmental predictability in rotifers.</title>
        <authorList>
            <person name="Franch-Gras L."/>
            <person name="Hahn C."/>
            <person name="Garcia-Roger E.M."/>
            <person name="Carmona M.J."/>
            <person name="Serra M."/>
            <person name="Gomez A."/>
        </authorList>
    </citation>
    <scope>NUCLEOTIDE SEQUENCE [LARGE SCALE GENOMIC DNA]</scope>
    <source>
        <strain evidence="1">HYR1</strain>
    </source>
</reference>
<organism evidence="1 2">
    <name type="scientific">Brachionus plicatilis</name>
    <name type="common">Marine rotifer</name>
    <name type="synonym">Brachionus muelleri</name>
    <dbReference type="NCBI Taxonomy" id="10195"/>
    <lineage>
        <taxon>Eukaryota</taxon>
        <taxon>Metazoa</taxon>
        <taxon>Spiralia</taxon>
        <taxon>Gnathifera</taxon>
        <taxon>Rotifera</taxon>
        <taxon>Eurotatoria</taxon>
        <taxon>Monogononta</taxon>
        <taxon>Pseudotrocha</taxon>
        <taxon>Ploima</taxon>
        <taxon>Brachionidae</taxon>
        <taxon>Brachionus</taxon>
    </lineage>
</organism>
<keyword evidence="2" id="KW-1185">Reference proteome</keyword>
<evidence type="ECO:0000313" key="2">
    <source>
        <dbReference type="Proteomes" id="UP000276133"/>
    </source>
</evidence>
<accession>A0A3M7RDP4</accession>
<name>A0A3M7RDP4_BRAPC</name>